<evidence type="ECO:0000256" key="2">
    <source>
        <dbReference type="SAM" id="SignalP"/>
    </source>
</evidence>
<gene>
    <name evidence="4" type="ORF">CLODIP_2_CD03389</name>
</gene>
<sequence>MRFRNSLLLFMGLVGLSWACDDPKYAKYKDKNHVMCEKPPSCPWELRVKELADYDKRGLINILNNLRSIMATGKTPGFPPASNMQQLTWDDELAALARRALKQCDYEKINKYFFDFTVERFNVSQYTDQFSGTYSLQNEKFAKIPDFTRNIYRRAFDNTYAAKHLAKYNPSHNLQKARGFTLLLWARIKYVGCAYQNAKFNNAKEELDRRTLICLFGPAGNVKDEPVYEFGEPNCQRESTKFPGLCVTEEAEQKFTEPGCKNDPEFYKRYGAILCESKEKLYKWLGNELPYEHETCTDRWWHSRETDAKLSFFVSAILLTAIYAYFITRIQIRIFLV</sequence>
<feature type="domain" description="SCP" evidence="3">
    <location>
        <begin position="54"/>
        <end position="224"/>
    </location>
</feature>
<dbReference type="AlphaFoldDB" id="A0A8S1DD14"/>
<reference evidence="4 5" key="1">
    <citation type="submission" date="2020-04" db="EMBL/GenBank/DDBJ databases">
        <authorList>
            <person name="Alioto T."/>
            <person name="Alioto T."/>
            <person name="Gomez Garrido J."/>
        </authorList>
    </citation>
    <scope>NUCLEOTIDE SEQUENCE [LARGE SCALE GENOMIC DNA]</scope>
</reference>
<dbReference type="SUPFAM" id="SSF55797">
    <property type="entry name" value="PR-1-like"/>
    <property type="match status" value="1"/>
</dbReference>
<dbReference type="InterPro" id="IPR035940">
    <property type="entry name" value="CAP_sf"/>
</dbReference>
<feature type="signal peptide" evidence="2">
    <location>
        <begin position="1"/>
        <end position="19"/>
    </location>
</feature>
<dbReference type="Proteomes" id="UP000494165">
    <property type="component" value="Unassembled WGS sequence"/>
</dbReference>
<name>A0A8S1DD14_9INSE</name>
<keyword evidence="1" id="KW-0472">Membrane</keyword>
<dbReference type="OrthoDB" id="414826at2759"/>
<proteinExistence type="predicted"/>
<evidence type="ECO:0000313" key="5">
    <source>
        <dbReference type="Proteomes" id="UP000494165"/>
    </source>
</evidence>
<evidence type="ECO:0000259" key="3">
    <source>
        <dbReference type="SMART" id="SM00198"/>
    </source>
</evidence>
<keyword evidence="1" id="KW-0812">Transmembrane</keyword>
<evidence type="ECO:0000313" key="4">
    <source>
        <dbReference type="EMBL" id="CAB3378350.1"/>
    </source>
</evidence>
<dbReference type="SMART" id="SM00198">
    <property type="entry name" value="SCP"/>
    <property type="match status" value="1"/>
</dbReference>
<dbReference type="InterPro" id="IPR014044">
    <property type="entry name" value="CAP_dom"/>
</dbReference>
<protein>
    <recommendedName>
        <fullName evidence="3">SCP domain-containing protein</fullName>
    </recommendedName>
</protein>
<keyword evidence="1" id="KW-1133">Transmembrane helix</keyword>
<evidence type="ECO:0000256" key="1">
    <source>
        <dbReference type="SAM" id="Phobius"/>
    </source>
</evidence>
<feature type="transmembrane region" description="Helical" evidence="1">
    <location>
        <begin position="310"/>
        <end position="328"/>
    </location>
</feature>
<comment type="caution">
    <text evidence="4">The sequence shown here is derived from an EMBL/GenBank/DDBJ whole genome shotgun (WGS) entry which is preliminary data.</text>
</comment>
<keyword evidence="2" id="KW-0732">Signal</keyword>
<dbReference type="EMBL" id="CADEPI010000162">
    <property type="protein sequence ID" value="CAB3378350.1"/>
    <property type="molecule type" value="Genomic_DNA"/>
</dbReference>
<keyword evidence="5" id="KW-1185">Reference proteome</keyword>
<dbReference type="CDD" id="cd05380">
    <property type="entry name" value="CAP_euk"/>
    <property type="match status" value="1"/>
</dbReference>
<dbReference type="Pfam" id="PF00188">
    <property type="entry name" value="CAP"/>
    <property type="match status" value="1"/>
</dbReference>
<accession>A0A8S1DD14</accession>
<organism evidence="4 5">
    <name type="scientific">Cloeon dipterum</name>
    <dbReference type="NCBI Taxonomy" id="197152"/>
    <lineage>
        <taxon>Eukaryota</taxon>
        <taxon>Metazoa</taxon>
        <taxon>Ecdysozoa</taxon>
        <taxon>Arthropoda</taxon>
        <taxon>Hexapoda</taxon>
        <taxon>Insecta</taxon>
        <taxon>Pterygota</taxon>
        <taxon>Palaeoptera</taxon>
        <taxon>Ephemeroptera</taxon>
        <taxon>Pisciforma</taxon>
        <taxon>Baetidae</taxon>
        <taxon>Cloeon</taxon>
    </lineage>
</organism>
<dbReference type="Gene3D" id="3.40.33.10">
    <property type="entry name" value="CAP"/>
    <property type="match status" value="1"/>
</dbReference>
<feature type="chain" id="PRO_5035881883" description="SCP domain-containing protein" evidence="2">
    <location>
        <begin position="20"/>
        <end position="337"/>
    </location>
</feature>